<evidence type="ECO:0000256" key="1">
    <source>
        <dbReference type="ARBA" id="ARBA00006821"/>
    </source>
</evidence>
<evidence type="ECO:0000256" key="2">
    <source>
        <dbReference type="ARBA" id="ARBA00023277"/>
    </source>
</evidence>
<dbReference type="Proteomes" id="UP000294581">
    <property type="component" value="Unassembled WGS sequence"/>
</dbReference>
<feature type="domain" description="Glycoside hydrolase family 57 N-terminal" evidence="7">
    <location>
        <begin position="8"/>
        <end position="392"/>
    </location>
</feature>
<dbReference type="CDD" id="cd03801">
    <property type="entry name" value="GT4_PimA-like"/>
    <property type="match status" value="1"/>
</dbReference>
<dbReference type="Pfam" id="PF03065">
    <property type="entry name" value="Glyco_hydro_57"/>
    <property type="match status" value="1"/>
</dbReference>
<feature type="binding site" evidence="4">
    <location>
        <position position="241"/>
    </location>
    <ligand>
        <name>substrate</name>
    </ligand>
</feature>
<keyword evidence="2 5" id="KW-0119">Carbohydrate metabolism</keyword>
<evidence type="ECO:0000259" key="7">
    <source>
        <dbReference type="Pfam" id="PF03065"/>
    </source>
</evidence>
<feature type="binding site" evidence="4">
    <location>
        <position position="405"/>
    </location>
    <ligand>
        <name>substrate</name>
    </ligand>
</feature>
<evidence type="ECO:0000256" key="3">
    <source>
        <dbReference type="PIRSR" id="PIRSR640042-1"/>
    </source>
</evidence>
<dbReference type="InterPro" id="IPR027291">
    <property type="entry name" value="Glyco_hydro_38_N_sf"/>
</dbReference>
<evidence type="ECO:0000259" key="9">
    <source>
        <dbReference type="Pfam" id="PF13439"/>
    </source>
</evidence>
<dbReference type="GO" id="GO:0003844">
    <property type="term" value="F:1,4-alpha-glucan branching enzyme activity"/>
    <property type="evidence" value="ECO:0007669"/>
    <property type="project" value="InterPro"/>
</dbReference>
<name>A0A4V3HE05_9BACL</name>
<dbReference type="InterPro" id="IPR011330">
    <property type="entry name" value="Glyco_hydro/deAcase_b/a-brl"/>
</dbReference>
<evidence type="ECO:0000259" key="6">
    <source>
        <dbReference type="Pfam" id="PF00534"/>
    </source>
</evidence>
<proteinExistence type="inferred from homology"/>
<dbReference type="Gene3D" id="3.40.50.2000">
    <property type="entry name" value="Glycogen Phosphorylase B"/>
    <property type="match status" value="2"/>
</dbReference>
<dbReference type="GO" id="GO:0030979">
    <property type="term" value="P:alpha-glucan biosynthetic process"/>
    <property type="evidence" value="ECO:0007669"/>
    <property type="project" value="InterPro"/>
</dbReference>
<comment type="similarity">
    <text evidence="1 5">Belongs to the glycosyl hydrolase 57 family.</text>
</comment>
<dbReference type="Pfam" id="PF00534">
    <property type="entry name" value="Glycos_transf_1"/>
    <property type="match status" value="1"/>
</dbReference>
<dbReference type="SUPFAM" id="SSF88713">
    <property type="entry name" value="Glycoside hydrolase/deacetylase"/>
    <property type="match status" value="1"/>
</dbReference>
<dbReference type="InterPro" id="IPR015293">
    <property type="entry name" value="BE_C"/>
</dbReference>
<dbReference type="Gene3D" id="1.20.1430.10">
    <property type="entry name" value="Families 57/38 glycoside transferase, middle domain"/>
    <property type="match status" value="1"/>
</dbReference>
<dbReference type="AlphaFoldDB" id="A0A4V3HE05"/>
<dbReference type="CDD" id="cd10792">
    <property type="entry name" value="GH57N_AmyC_like"/>
    <property type="match status" value="1"/>
</dbReference>
<accession>A0A4V3HE05</accession>
<feature type="domain" description="Glycosyltransferase subfamily 4-like N-terminal" evidence="9">
    <location>
        <begin position="560"/>
        <end position="732"/>
    </location>
</feature>
<dbReference type="Pfam" id="PF09210">
    <property type="entry name" value="BE_C"/>
    <property type="match status" value="1"/>
</dbReference>
<dbReference type="SUPFAM" id="SSF88688">
    <property type="entry name" value="Families 57/38 glycoside transferase middle domain"/>
    <property type="match status" value="1"/>
</dbReference>
<comment type="caution">
    <text evidence="10">The sequence shown here is derived from an EMBL/GenBank/DDBJ whole genome shotgun (WGS) entry which is preliminary data.</text>
</comment>
<dbReference type="GO" id="GO:0005576">
    <property type="term" value="C:extracellular region"/>
    <property type="evidence" value="ECO:0007669"/>
    <property type="project" value="TreeGrafter"/>
</dbReference>
<keyword evidence="11" id="KW-1185">Reference proteome</keyword>
<dbReference type="PANTHER" id="PTHR41695:SF1">
    <property type="entry name" value="1,4-ALPHA-GLUCAN BRANCHING ENZYME TK1436"/>
    <property type="match status" value="1"/>
</dbReference>
<evidence type="ECO:0000313" key="10">
    <source>
        <dbReference type="EMBL" id="TDY43077.1"/>
    </source>
</evidence>
<feature type="active site" description="Proton donor" evidence="3">
    <location>
        <position position="351"/>
    </location>
</feature>
<dbReference type="Gene3D" id="3.20.110.10">
    <property type="entry name" value="Glycoside hydrolase 38, N terminal domain"/>
    <property type="match status" value="1"/>
</dbReference>
<reference evidence="10 11" key="1">
    <citation type="submission" date="2019-03" db="EMBL/GenBank/DDBJ databases">
        <title>Genomic Encyclopedia of Type Strains, Phase IV (KMG-IV): sequencing the most valuable type-strain genomes for metagenomic binning, comparative biology and taxonomic classification.</title>
        <authorList>
            <person name="Goeker M."/>
        </authorList>
    </citation>
    <scope>NUCLEOTIDE SEQUENCE [LARGE SCALE GENOMIC DNA]</scope>
    <source>
        <strain evidence="10 11">DSM 17974</strain>
    </source>
</reference>
<protein>
    <submittedName>
        <fullName evidence="10">1,4-alpha-glucan branching enzyme</fullName>
    </submittedName>
</protein>
<evidence type="ECO:0000259" key="8">
    <source>
        <dbReference type="Pfam" id="PF09210"/>
    </source>
</evidence>
<evidence type="ECO:0000313" key="11">
    <source>
        <dbReference type="Proteomes" id="UP000294581"/>
    </source>
</evidence>
<dbReference type="OrthoDB" id="9803279at2"/>
<dbReference type="InterPro" id="IPR004300">
    <property type="entry name" value="Glyco_hydro_57_N"/>
</dbReference>
<organism evidence="10 11">
    <name type="scientific">Alicyclobacillus sacchari</name>
    <dbReference type="NCBI Taxonomy" id="392010"/>
    <lineage>
        <taxon>Bacteria</taxon>
        <taxon>Bacillati</taxon>
        <taxon>Bacillota</taxon>
        <taxon>Bacilli</taxon>
        <taxon>Bacillales</taxon>
        <taxon>Alicyclobacillaceae</taxon>
        <taxon>Alicyclobacillus</taxon>
    </lineage>
</organism>
<dbReference type="RefSeq" id="WP_134160520.1">
    <property type="nucleotide sequence ID" value="NZ_SORF01000012.1"/>
</dbReference>
<dbReference type="InterPro" id="IPR040042">
    <property type="entry name" value="Branching_enz_MT3115-like"/>
</dbReference>
<evidence type="ECO:0000256" key="4">
    <source>
        <dbReference type="PIRSR" id="PIRSR640042-2"/>
    </source>
</evidence>
<dbReference type="Pfam" id="PF13439">
    <property type="entry name" value="Glyco_transf_4"/>
    <property type="match status" value="1"/>
</dbReference>
<dbReference type="InterPro" id="IPR028098">
    <property type="entry name" value="Glyco_trans_4-like_N"/>
</dbReference>
<dbReference type="SUPFAM" id="SSF53756">
    <property type="entry name" value="UDP-Glycosyltransferase/glycogen phosphorylase"/>
    <property type="match status" value="1"/>
</dbReference>
<sequence length="940" mass="107699">MTKGYLNLVLHAHLPFVRHVDRDDRLEERWLFEAMTECYIPLLQVFHQLVRDQVDFRITISLSPTLLSMLRDCLLQVRYREYLYRSLMLAEHEVERTQGDAKFHALAQAYQTRLQEIKEFYDHYNGDLVTAFAELHRVGCVELITSAATHAFLPYMQTEEAIRAQIATAVTTFESCFGFRPRGIWLPECAYTPRMLTHLQEFSIGYFFVDTHAFTSAHPRPAFGTFSPILVGNSGIAAFARDEESSQQVWSSDRGYPGDYDYREYYRDIGFDLDESYIRPFIHPDGIRIHTGFKYYRITGKDVVQKQPYDIDRAREKACEHAGNFMFNRQRQLAYMHRQMGRLPVVTAPYDAELFGHWWYEGPIFLDVLLRKLYFDQNEIATITPSEYLALYPDYPCADLAFSSWGRNGYGEVWLNGTNDWMYPALHECEQRLIRIVNRLPDVSPSVERALHQAARELMLAQSSDWAFIMDNRTSVDYAVARFKQHINRCLELLTMVEAGRIDMDFLQRLESIDNLFPNVDYRFYRSSTCNDMQAKAMRRSSSQERSVLLLSWEFPPVSVGGLSRHVYDLARSMASQGMDVHVLTLAGGNSPLEDTVDGVHVHRVHVRQPDGGSFIDFAFQMNLSMLDRALALADDGIVFDVIHAHDWLVADAAKSLKQRWQLPLVATIHATEHGRNHGIYTDTQAYIHHREWVLTYEAARVIVCSSYMQSEVKRLFALPADKMRILPNGIEVPAVAADRANRGRENGDGSDDTVVFVGRLVREKGVQHLLEAAPAILREFPHTRFVIVGQGPMLEELQEQCHRMNLEPHIDFAGYVDDAERNELLQNASAVVVPSLYEPFGIVALEAMAAGAPLVVSDVGGLADIVDHDRNGLKVYPGDPHSIAQQVCRLLGDPDLRQRLRMVARDDLVRFDWRSIAQSTLDVYREVVSHTERQVSEVK</sequence>
<feature type="binding site" evidence="4">
    <location>
        <position position="465"/>
    </location>
    <ligand>
        <name>substrate</name>
    </ligand>
</feature>
<dbReference type="InterPro" id="IPR028995">
    <property type="entry name" value="Glyco_hydro_57/38_cen_sf"/>
</dbReference>
<dbReference type="PANTHER" id="PTHR41695">
    <property type="entry name" value="1,4-ALPHA-GLUCAN BRANCHING ENZYME RV3031-RELATED"/>
    <property type="match status" value="1"/>
</dbReference>
<evidence type="ECO:0000256" key="5">
    <source>
        <dbReference type="RuleBase" id="RU361196"/>
    </source>
</evidence>
<gene>
    <name evidence="10" type="ORF">C7445_11262</name>
</gene>
<dbReference type="InterPro" id="IPR037090">
    <property type="entry name" value="57_glycoside_trans_central"/>
</dbReference>
<feature type="active site" description="Nucleophile" evidence="3">
    <location>
        <position position="188"/>
    </location>
</feature>
<dbReference type="EMBL" id="SORF01000012">
    <property type="protein sequence ID" value="TDY43077.1"/>
    <property type="molecule type" value="Genomic_DNA"/>
</dbReference>
<feature type="domain" description="1,4-alpha-glucan branching enzyme C-terminal" evidence="8">
    <location>
        <begin position="426"/>
        <end position="525"/>
    </location>
</feature>
<feature type="binding site" evidence="4">
    <location>
        <position position="258"/>
    </location>
    <ligand>
        <name>substrate</name>
    </ligand>
</feature>
<dbReference type="InterPro" id="IPR001296">
    <property type="entry name" value="Glyco_trans_1"/>
</dbReference>
<feature type="domain" description="Glycosyl transferase family 1" evidence="6">
    <location>
        <begin position="743"/>
        <end position="906"/>
    </location>
</feature>